<dbReference type="STRING" id="341454.A0A4S2MTI5"/>
<keyword evidence="4" id="KW-1185">Reference proteome</keyword>
<reference evidence="3 4" key="1">
    <citation type="submission" date="2019-04" db="EMBL/GenBank/DDBJ databases">
        <title>Comparative genomics and transcriptomics to analyze fruiting body development in filamentous ascomycetes.</title>
        <authorList>
            <consortium name="DOE Joint Genome Institute"/>
            <person name="Lutkenhaus R."/>
            <person name="Traeger S."/>
            <person name="Breuer J."/>
            <person name="Kuo A."/>
            <person name="Lipzen A."/>
            <person name="Pangilinan J."/>
            <person name="Dilworth D."/>
            <person name="Sandor L."/>
            <person name="Poggeler S."/>
            <person name="Barry K."/>
            <person name="Grigoriev I.V."/>
            <person name="Nowrousian M."/>
        </authorList>
    </citation>
    <scope>NUCLEOTIDE SEQUENCE [LARGE SCALE GENOMIC DNA]</scope>
    <source>
        <strain evidence="3 4">CBS 389.68</strain>
    </source>
</reference>
<dbReference type="InterPro" id="IPR045871">
    <property type="entry name" value="AHP1-5/YPD1"/>
</dbReference>
<dbReference type="InterPro" id="IPR036641">
    <property type="entry name" value="HPT_dom_sf"/>
</dbReference>
<feature type="modified residue" description="Phosphohistidine" evidence="1">
    <location>
        <position position="92"/>
    </location>
</feature>
<dbReference type="EMBL" id="ML220129">
    <property type="protein sequence ID" value="TGZ79801.1"/>
    <property type="molecule type" value="Genomic_DNA"/>
</dbReference>
<accession>A0A4S2MTI5</accession>
<keyword evidence="1" id="KW-0597">Phosphoprotein</keyword>
<dbReference type="PROSITE" id="PS50894">
    <property type="entry name" value="HPT"/>
    <property type="match status" value="1"/>
</dbReference>
<dbReference type="Pfam" id="PF01627">
    <property type="entry name" value="Hpt"/>
    <property type="match status" value="1"/>
</dbReference>
<evidence type="ECO:0000256" key="1">
    <source>
        <dbReference type="PROSITE-ProRule" id="PRU00110"/>
    </source>
</evidence>
<dbReference type="GO" id="GO:0005737">
    <property type="term" value="C:cytoplasm"/>
    <property type="evidence" value="ECO:0007669"/>
    <property type="project" value="TreeGrafter"/>
</dbReference>
<dbReference type="InterPro" id="IPR008207">
    <property type="entry name" value="Sig_transdc_His_kin_Hpt_dom"/>
</dbReference>
<name>A0A4S2MTI5_9PEZI</name>
<dbReference type="GO" id="GO:0005634">
    <property type="term" value="C:nucleus"/>
    <property type="evidence" value="ECO:0007669"/>
    <property type="project" value="TreeGrafter"/>
</dbReference>
<dbReference type="GO" id="GO:0000160">
    <property type="term" value="P:phosphorelay signal transduction system"/>
    <property type="evidence" value="ECO:0007669"/>
    <property type="project" value="InterPro"/>
</dbReference>
<dbReference type="Gene3D" id="1.20.120.160">
    <property type="entry name" value="HPT domain"/>
    <property type="match status" value="1"/>
</dbReference>
<organism evidence="3 4">
    <name type="scientific">Ascodesmis nigricans</name>
    <dbReference type="NCBI Taxonomy" id="341454"/>
    <lineage>
        <taxon>Eukaryota</taxon>
        <taxon>Fungi</taxon>
        <taxon>Dikarya</taxon>
        <taxon>Ascomycota</taxon>
        <taxon>Pezizomycotina</taxon>
        <taxon>Pezizomycetes</taxon>
        <taxon>Pezizales</taxon>
        <taxon>Ascodesmidaceae</taxon>
        <taxon>Ascodesmis</taxon>
    </lineage>
</organism>
<dbReference type="PANTHER" id="PTHR28242:SF52">
    <property type="entry name" value="PHOSPHORELAY INTERMEDIATE PROTEIN YPD1"/>
    <property type="match status" value="1"/>
</dbReference>
<dbReference type="CDD" id="cd00088">
    <property type="entry name" value="HPT"/>
    <property type="match status" value="1"/>
</dbReference>
<sequence length="166" mass="18593">MSATSTNANGTSTATATATTTAVAIPKWDKNADMSFIDLDTFDQILEMDDEGDNSFSKGIVVGFVEQAQQTLVEMEKLLKEKYLDQLSSRGHFLKGSSATLGLVRIRDACEKIQHYGAMKDEDGMKDLPSQDEALDRISKIVDQLKEEYKTIRSYFIYRYGDLEEP</sequence>
<evidence type="ECO:0000313" key="3">
    <source>
        <dbReference type="EMBL" id="TGZ79801.1"/>
    </source>
</evidence>
<dbReference type="PANTHER" id="PTHR28242">
    <property type="entry name" value="PHOSPHORELAY INTERMEDIATE PROTEIN YPD1"/>
    <property type="match status" value="1"/>
</dbReference>
<dbReference type="AlphaFoldDB" id="A0A4S2MTI5"/>
<dbReference type="OrthoDB" id="1673781at2759"/>
<proteinExistence type="predicted"/>
<protein>
    <submittedName>
        <fullName evidence="3">Histidine-phosphotransfer domain, HPT domain-containing protein</fullName>
    </submittedName>
</protein>
<dbReference type="GO" id="GO:0009927">
    <property type="term" value="F:histidine phosphotransfer kinase activity"/>
    <property type="evidence" value="ECO:0007669"/>
    <property type="project" value="InterPro"/>
</dbReference>
<feature type="domain" description="HPt" evidence="2">
    <location>
        <begin position="53"/>
        <end position="155"/>
    </location>
</feature>
<dbReference type="InParanoid" id="A0A4S2MTI5"/>
<dbReference type="SMART" id="SM00073">
    <property type="entry name" value="HPT"/>
    <property type="match status" value="1"/>
</dbReference>
<dbReference type="SUPFAM" id="SSF47226">
    <property type="entry name" value="Histidine-containing phosphotransfer domain, HPT domain"/>
    <property type="match status" value="1"/>
</dbReference>
<gene>
    <name evidence="3" type="ORF">EX30DRAFT_372817</name>
</gene>
<dbReference type="GO" id="GO:0043424">
    <property type="term" value="F:protein histidine kinase binding"/>
    <property type="evidence" value="ECO:0007669"/>
    <property type="project" value="InterPro"/>
</dbReference>
<dbReference type="Proteomes" id="UP000298138">
    <property type="component" value="Unassembled WGS sequence"/>
</dbReference>
<evidence type="ECO:0000259" key="2">
    <source>
        <dbReference type="PROSITE" id="PS50894"/>
    </source>
</evidence>
<evidence type="ECO:0000313" key="4">
    <source>
        <dbReference type="Proteomes" id="UP000298138"/>
    </source>
</evidence>